<proteinExistence type="predicted"/>
<accession>A0A381X8W1</accession>
<organism evidence="2">
    <name type="scientific">marine metagenome</name>
    <dbReference type="NCBI Taxonomy" id="408172"/>
    <lineage>
        <taxon>unclassified sequences</taxon>
        <taxon>metagenomes</taxon>
        <taxon>ecological metagenomes</taxon>
    </lineage>
</organism>
<protein>
    <recommendedName>
        <fullName evidence="1">Sulfatase-modifying factor enzyme-like domain-containing protein</fullName>
    </recommendedName>
</protein>
<dbReference type="InterPro" id="IPR051043">
    <property type="entry name" value="Sulfatase_Mod_Factor_Kinase"/>
</dbReference>
<dbReference type="GO" id="GO:0120147">
    <property type="term" value="F:formylglycine-generating oxidase activity"/>
    <property type="evidence" value="ECO:0007669"/>
    <property type="project" value="TreeGrafter"/>
</dbReference>
<dbReference type="InterPro" id="IPR042095">
    <property type="entry name" value="SUMF_sf"/>
</dbReference>
<dbReference type="InterPro" id="IPR005532">
    <property type="entry name" value="SUMF_dom"/>
</dbReference>
<dbReference type="InterPro" id="IPR016187">
    <property type="entry name" value="CTDL_fold"/>
</dbReference>
<dbReference type="Gene3D" id="3.90.1580.10">
    <property type="entry name" value="paralog of FGE (formylglycine-generating enzyme)"/>
    <property type="match status" value="2"/>
</dbReference>
<reference evidence="2" key="1">
    <citation type="submission" date="2018-05" db="EMBL/GenBank/DDBJ databases">
        <authorList>
            <person name="Lanie J.A."/>
            <person name="Ng W.-L."/>
            <person name="Kazmierczak K.M."/>
            <person name="Andrzejewski T.M."/>
            <person name="Davidsen T.M."/>
            <person name="Wayne K.J."/>
            <person name="Tettelin H."/>
            <person name="Glass J.I."/>
            <person name="Rusch D."/>
            <person name="Podicherti R."/>
            <person name="Tsui H.-C.T."/>
            <person name="Winkler M.E."/>
        </authorList>
    </citation>
    <scope>NUCLEOTIDE SEQUENCE</scope>
</reference>
<dbReference type="SUPFAM" id="SSF56436">
    <property type="entry name" value="C-type lectin-like"/>
    <property type="match status" value="2"/>
</dbReference>
<gene>
    <name evidence="2" type="ORF">METZ01_LOCUS114049</name>
</gene>
<evidence type="ECO:0000313" key="2">
    <source>
        <dbReference type="EMBL" id="SVA61195.1"/>
    </source>
</evidence>
<dbReference type="AlphaFoldDB" id="A0A381X8W1"/>
<feature type="domain" description="Sulfatase-modifying factor enzyme-like" evidence="1">
    <location>
        <begin position="369"/>
        <end position="616"/>
    </location>
</feature>
<dbReference type="PANTHER" id="PTHR23150:SF19">
    <property type="entry name" value="FORMYLGLYCINE-GENERATING ENZYME"/>
    <property type="match status" value="1"/>
</dbReference>
<dbReference type="Pfam" id="PF03781">
    <property type="entry name" value="FGE-sulfatase"/>
    <property type="match status" value="2"/>
</dbReference>
<feature type="domain" description="Sulfatase-modifying factor enzyme-like" evidence="1">
    <location>
        <begin position="46"/>
        <end position="294"/>
    </location>
</feature>
<dbReference type="PANTHER" id="PTHR23150">
    <property type="entry name" value="SULFATASE MODIFYING FACTOR 1, 2"/>
    <property type="match status" value="1"/>
</dbReference>
<name>A0A381X8W1_9ZZZZ</name>
<evidence type="ECO:0000259" key="1">
    <source>
        <dbReference type="Pfam" id="PF03781"/>
    </source>
</evidence>
<sequence length="625" mass="69730">MQCTIRNMIYGFLGLYLLGSPVFAKSTATDALPDETNSLGMRLAYVAPGTFTMGSPKSEADRESQETAHAVELTKGFYVGKHEVTVGEFRKFVRAANYQTDAEKDGKGGYGVKESGGLDLGDKYNWKSPGFEQSDDHPVVLVSWNDAQAFCRWLSKMEKKSYRLPTEAEWEYACRAGTRTAYSFGDDPQDLVAHGNVGQNKDGFRYTAPVGRFKPNRYGLYDMHGNVWEWCSDWYDPKGYEGVRETDPTGPGSAEARVHRGAGWSSSATRARSASRIGRHPSTYRGSYLGFRIVLEQSNNPRIERAPDARLGKKFDYLVYDLGKGVELKLVKVSAKGQTFTIGSSAAEQDAVIQKYFHGKRPSTLDFEVEQRITLTDDFYIGRFEVSRGQFRRFVETTGYVTETETTDGGYGWNEDEKKFEGRDKKYSWKHYGLDSYTDASPVINITRKDAREFCKWLEGMGTGNGPALELRLPAEAEWEFACRAGRAGRFCFGDGDETLAVYANLADGTRKAMFPKGKGIEAKDGHVFAAPVGQFKPNAFGLYDMHGNVWEWCEDFYGTYTALPKVRNGLQTVSQGEQRPVMRGGAWYTGPEACRSAKRRLVGIGGRYGSGGFRVLCIIKEAGE</sequence>
<dbReference type="EMBL" id="UINC01014330">
    <property type="protein sequence ID" value="SVA61195.1"/>
    <property type="molecule type" value="Genomic_DNA"/>
</dbReference>